<comment type="caution">
    <text evidence="1">The sequence shown here is derived from an EMBL/GenBank/DDBJ whole genome shotgun (WGS) entry which is preliminary data.</text>
</comment>
<keyword evidence="2" id="KW-1185">Reference proteome</keyword>
<evidence type="ECO:0000313" key="2">
    <source>
        <dbReference type="Proteomes" id="UP000632766"/>
    </source>
</evidence>
<accession>A0A8J7L5H4</accession>
<dbReference type="RefSeq" id="WP_198123301.1">
    <property type="nucleotide sequence ID" value="NZ_JAECZC010000003.1"/>
</dbReference>
<sequence length="221" mass="26056">MSLKFEDEYVHTLNNLASALQRSYEQIKRTSTFSNEFDYSQAIANRLRAFYCSQSAVKKFLGKQVAQAGSDFFVETILFFLKLYNDLENLGLEIAAERPIERKRNAMRPDISIWRGHELLAIIECKTQLGWHRHNWYEHFQYRENKLKEDFPKAEIFLVVMTSCNWGGFDNNSRVGERLFCLLNDKWPTEDYLTLDTRIEQLFEKIKETACTKVNDKNISP</sequence>
<organism evidence="1 2">
    <name type="scientific">Amazonocrinis nigriterrae CENA67</name>
    <dbReference type="NCBI Taxonomy" id="2794033"/>
    <lineage>
        <taxon>Bacteria</taxon>
        <taxon>Bacillati</taxon>
        <taxon>Cyanobacteriota</taxon>
        <taxon>Cyanophyceae</taxon>
        <taxon>Nostocales</taxon>
        <taxon>Nostocaceae</taxon>
        <taxon>Amazonocrinis</taxon>
        <taxon>Amazonocrinis nigriterrae</taxon>
    </lineage>
</organism>
<name>A0A8J7L5H4_9NOST</name>
<dbReference type="Proteomes" id="UP000632766">
    <property type="component" value="Unassembled WGS sequence"/>
</dbReference>
<gene>
    <name evidence="1" type="ORF">I8748_03625</name>
</gene>
<proteinExistence type="predicted"/>
<dbReference type="AlphaFoldDB" id="A0A8J7L5H4"/>
<dbReference type="EMBL" id="JAECZC010000003">
    <property type="protein sequence ID" value="MBH8561274.1"/>
    <property type="molecule type" value="Genomic_DNA"/>
</dbReference>
<protein>
    <submittedName>
        <fullName evidence="1">Uncharacterized protein</fullName>
    </submittedName>
</protein>
<evidence type="ECO:0000313" key="1">
    <source>
        <dbReference type="EMBL" id="MBH8561274.1"/>
    </source>
</evidence>
<reference evidence="1 2" key="1">
    <citation type="journal article" date="2021" name="Int. J. Syst. Evol. Microbiol.">
        <title>Amazonocrinis nigriterrae gen. nov., sp. nov., Atlanticothrix silvestris gen. nov., sp. nov. and Dendronalium phyllosphericum gen. nov., sp. nov., nostocacean cyanobacteria from Brazilian environments.</title>
        <authorList>
            <person name="Alvarenga D.O."/>
            <person name="Andreote A.P.D."/>
            <person name="Branco L.H.Z."/>
            <person name="Delbaje E."/>
            <person name="Cruz R.B."/>
            <person name="Varani A.M."/>
            <person name="Fiore M.F."/>
        </authorList>
    </citation>
    <scope>NUCLEOTIDE SEQUENCE [LARGE SCALE GENOMIC DNA]</scope>
    <source>
        <strain evidence="1 2">CENA67</strain>
    </source>
</reference>